<gene>
    <name evidence="5" type="ordered locus">Rfer_0013</name>
</gene>
<dbReference type="InterPro" id="IPR011663">
    <property type="entry name" value="UTRA"/>
</dbReference>
<dbReference type="PANTHER" id="PTHR44846:SF1">
    <property type="entry name" value="MANNOSYL-D-GLYCERATE TRANSPORT_METABOLISM SYSTEM REPRESSOR MNGR-RELATED"/>
    <property type="match status" value="1"/>
</dbReference>
<evidence type="ECO:0000256" key="3">
    <source>
        <dbReference type="ARBA" id="ARBA00023163"/>
    </source>
</evidence>
<dbReference type="RefSeq" id="WP_011462348.1">
    <property type="nucleotide sequence ID" value="NC_007908.1"/>
</dbReference>
<evidence type="ECO:0000313" key="6">
    <source>
        <dbReference type="Proteomes" id="UP000008332"/>
    </source>
</evidence>
<evidence type="ECO:0000256" key="1">
    <source>
        <dbReference type="ARBA" id="ARBA00023015"/>
    </source>
</evidence>
<dbReference type="InterPro" id="IPR036388">
    <property type="entry name" value="WH-like_DNA-bd_sf"/>
</dbReference>
<dbReference type="InterPro" id="IPR000524">
    <property type="entry name" value="Tscrpt_reg_HTH_GntR"/>
</dbReference>
<dbReference type="GO" id="GO:0003700">
    <property type="term" value="F:DNA-binding transcription factor activity"/>
    <property type="evidence" value="ECO:0007669"/>
    <property type="project" value="InterPro"/>
</dbReference>
<evidence type="ECO:0000259" key="4">
    <source>
        <dbReference type="PROSITE" id="PS50949"/>
    </source>
</evidence>
<evidence type="ECO:0000256" key="2">
    <source>
        <dbReference type="ARBA" id="ARBA00023125"/>
    </source>
</evidence>
<dbReference type="eggNOG" id="COG2188">
    <property type="taxonomic scope" value="Bacteria"/>
</dbReference>
<dbReference type="InterPro" id="IPR036390">
    <property type="entry name" value="WH_DNA-bd_sf"/>
</dbReference>
<dbReference type="CDD" id="cd07377">
    <property type="entry name" value="WHTH_GntR"/>
    <property type="match status" value="1"/>
</dbReference>
<accession>Q223J2</accession>
<dbReference type="Gene3D" id="1.10.10.10">
    <property type="entry name" value="Winged helix-like DNA-binding domain superfamily/Winged helix DNA-binding domain"/>
    <property type="match status" value="1"/>
</dbReference>
<dbReference type="SUPFAM" id="SSF64288">
    <property type="entry name" value="Chorismate lyase-like"/>
    <property type="match status" value="1"/>
</dbReference>
<dbReference type="STRING" id="338969.Rfer_0013"/>
<keyword evidence="1" id="KW-0805">Transcription regulation</keyword>
<evidence type="ECO:0000313" key="5">
    <source>
        <dbReference type="EMBL" id="ABD67775.1"/>
    </source>
</evidence>
<dbReference type="OrthoDB" id="7363114at2"/>
<dbReference type="Pfam" id="PF07702">
    <property type="entry name" value="UTRA"/>
    <property type="match status" value="1"/>
</dbReference>
<dbReference type="HOGENOM" id="CLU_063236_3_2_4"/>
<dbReference type="InterPro" id="IPR028978">
    <property type="entry name" value="Chorismate_lyase_/UTRA_dom_sf"/>
</dbReference>
<dbReference type="PANTHER" id="PTHR44846">
    <property type="entry name" value="MANNOSYL-D-GLYCERATE TRANSPORT/METABOLISM SYSTEM REPRESSOR MNGR-RELATED"/>
    <property type="match status" value="1"/>
</dbReference>
<sequence>MREPLYAQIARELAQGIASGKFPEGSLLSSEFDLCNQYQASRQTVRAALRELMDLGLVSRRKGVGTRVEARTKAQGYDHSLGSLDDLVQLAMTNPRVVKRTNEVVADRELAKAIGCAPGSRWLHIASIRQDSDKSAPPVCWTDTYVNTAYSDLSQLVRQDPTPLISELIEKHYGRRSAEVHQTISAVTISPLLAEELQVEPGSPALRIVRRYIDRVGETIETTISVHPAERYTFSMVLKRSSIGQDANLTT</sequence>
<dbReference type="Gene3D" id="3.40.1410.10">
    <property type="entry name" value="Chorismate lyase-like"/>
    <property type="match status" value="1"/>
</dbReference>
<name>Q223J2_ALBFT</name>
<dbReference type="InterPro" id="IPR050679">
    <property type="entry name" value="Bact_HTH_transcr_reg"/>
</dbReference>
<organism evidence="5 6">
    <name type="scientific">Albidiferax ferrireducens (strain ATCC BAA-621 / DSM 15236 / T118)</name>
    <name type="common">Rhodoferax ferrireducens</name>
    <dbReference type="NCBI Taxonomy" id="338969"/>
    <lineage>
        <taxon>Bacteria</taxon>
        <taxon>Pseudomonadati</taxon>
        <taxon>Pseudomonadota</taxon>
        <taxon>Betaproteobacteria</taxon>
        <taxon>Burkholderiales</taxon>
        <taxon>Comamonadaceae</taxon>
        <taxon>Rhodoferax</taxon>
    </lineage>
</organism>
<protein>
    <submittedName>
        <fullName evidence="5">Transcriptional regulator, GntR family</fullName>
    </submittedName>
</protein>
<dbReference type="SMART" id="SM00345">
    <property type="entry name" value="HTH_GNTR"/>
    <property type="match status" value="1"/>
</dbReference>
<keyword evidence="2" id="KW-0238">DNA-binding</keyword>
<dbReference type="PROSITE" id="PS50949">
    <property type="entry name" value="HTH_GNTR"/>
    <property type="match status" value="1"/>
</dbReference>
<dbReference type="SMART" id="SM00866">
    <property type="entry name" value="UTRA"/>
    <property type="match status" value="1"/>
</dbReference>
<dbReference type="EMBL" id="CP000267">
    <property type="protein sequence ID" value="ABD67775.1"/>
    <property type="molecule type" value="Genomic_DNA"/>
</dbReference>
<feature type="domain" description="HTH gntR-type" evidence="4">
    <location>
        <begin position="3"/>
        <end position="71"/>
    </location>
</feature>
<dbReference type="Proteomes" id="UP000008332">
    <property type="component" value="Chromosome"/>
</dbReference>
<dbReference type="GO" id="GO:0003677">
    <property type="term" value="F:DNA binding"/>
    <property type="evidence" value="ECO:0007669"/>
    <property type="project" value="UniProtKB-KW"/>
</dbReference>
<dbReference type="KEGG" id="rfr:Rfer_0013"/>
<proteinExistence type="predicted"/>
<keyword evidence="3" id="KW-0804">Transcription</keyword>
<reference evidence="6" key="1">
    <citation type="submission" date="2006-02" db="EMBL/GenBank/DDBJ databases">
        <title>Complete sequence of chromosome of Rhodoferax ferrireducens DSM 15236.</title>
        <authorList>
            <person name="Copeland A."/>
            <person name="Lucas S."/>
            <person name="Lapidus A."/>
            <person name="Barry K."/>
            <person name="Detter J.C."/>
            <person name="Glavina del Rio T."/>
            <person name="Hammon N."/>
            <person name="Israni S."/>
            <person name="Pitluck S."/>
            <person name="Brettin T."/>
            <person name="Bruce D."/>
            <person name="Han C."/>
            <person name="Tapia R."/>
            <person name="Gilna P."/>
            <person name="Kiss H."/>
            <person name="Schmutz J."/>
            <person name="Larimer F."/>
            <person name="Land M."/>
            <person name="Kyrpides N."/>
            <person name="Ivanova N."/>
            <person name="Richardson P."/>
        </authorList>
    </citation>
    <scope>NUCLEOTIDE SEQUENCE [LARGE SCALE GENOMIC DNA]</scope>
    <source>
        <strain evidence="6">ATCC BAA-621 / DSM 15236 / T118</strain>
    </source>
</reference>
<dbReference type="PRINTS" id="PR00035">
    <property type="entry name" value="HTHGNTR"/>
</dbReference>
<dbReference type="AlphaFoldDB" id="Q223J2"/>
<dbReference type="SUPFAM" id="SSF46785">
    <property type="entry name" value="Winged helix' DNA-binding domain"/>
    <property type="match status" value="1"/>
</dbReference>
<dbReference type="Pfam" id="PF00392">
    <property type="entry name" value="GntR"/>
    <property type="match status" value="1"/>
</dbReference>
<keyword evidence="6" id="KW-1185">Reference proteome</keyword>
<dbReference type="GO" id="GO:0045892">
    <property type="term" value="P:negative regulation of DNA-templated transcription"/>
    <property type="evidence" value="ECO:0007669"/>
    <property type="project" value="TreeGrafter"/>
</dbReference>